<dbReference type="Gene3D" id="3.60.10.10">
    <property type="entry name" value="Endonuclease/exonuclease/phosphatase"/>
    <property type="match status" value="1"/>
</dbReference>
<gene>
    <name evidence="2" type="ORF">R1sor_018918</name>
</gene>
<keyword evidence="1" id="KW-0175">Coiled coil</keyword>
<comment type="caution">
    <text evidence="2">The sequence shown here is derived from an EMBL/GenBank/DDBJ whole genome shotgun (WGS) entry which is preliminary data.</text>
</comment>
<evidence type="ECO:0000256" key="1">
    <source>
        <dbReference type="SAM" id="Coils"/>
    </source>
</evidence>
<keyword evidence="3" id="KW-1185">Reference proteome</keyword>
<dbReference type="EMBL" id="JBJQOH010000001">
    <property type="protein sequence ID" value="KAL3700896.1"/>
    <property type="molecule type" value="Genomic_DNA"/>
</dbReference>
<protein>
    <submittedName>
        <fullName evidence="2">Uncharacterized protein</fullName>
    </submittedName>
</protein>
<dbReference type="Proteomes" id="UP001633002">
    <property type="component" value="Unassembled WGS sequence"/>
</dbReference>
<feature type="coiled-coil region" evidence="1">
    <location>
        <begin position="479"/>
        <end position="516"/>
    </location>
</feature>
<name>A0ABD3IBM4_9MARC</name>
<accession>A0ABD3IBM4</accession>
<reference evidence="2 3" key="1">
    <citation type="submission" date="2024-09" db="EMBL/GenBank/DDBJ databases">
        <title>Chromosome-scale assembly of Riccia sorocarpa.</title>
        <authorList>
            <person name="Paukszto L."/>
        </authorList>
    </citation>
    <scope>NUCLEOTIDE SEQUENCE [LARGE SCALE GENOMIC DNA]</scope>
    <source>
        <strain evidence="2">LP-2024</strain>
        <tissue evidence="2">Aerial parts of the thallus</tissue>
    </source>
</reference>
<sequence>MEDILGEGKWILAGDYNMVELHDDTKGKSAHISGAEARTWKHLAQNKGMVDAYLCAVKRSGGLFTRHAFYGLRHDRARLDRFYITEAAEWLHLVNEVTHHSEQVVSDHIPITMDCRLASGGEDNWRPKTYFKMGTALLQRDGVQDKVKQAWMSHPPDAGNAQRRWEMVWLRVREVLRTEKRRMHEEHRDTHDLRLEVNSLRQLIEEDDQQHLYTILREAETKLRCREQEEARTWRVRSMEKWLREEEAPTRYFYAQTKAKYARESIKTLQKQDGSYTTDRKQILQEVQTFYTDLYRREEVTQEILTAREEALAKLTKRVTTQQDQAVNKVQGLIQGLKVTNEHSLLHQLFADDTGVFLHMDEGTFHQTRTILAKFEVALGARLNLQKSTETYMHAIWSCPRLLDRTKWISWLTIEGSNRTVSNDGGEPLINIVDRALQAHSTNQALLILLLATLCANWGERNKAQFKQTIHFRGIQPILEETCQEIQALKKQKKQSKEKEEQIRTAEHNANYWRNETSRWLAGVAARNPIPPIPPTEEVNPENDIPHWQQGARTTQQMISADQDEIDAIANTQQQARNTTRPRTRERRTDVPTQFPMNQGQITTLRQLLGDLTG</sequence>
<dbReference type="SUPFAM" id="SSF56219">
    <property type="entry name" value="DNase I-like"/>
    <property type="match status" value="1"/>
</dbReference>
<proteinExistence type="predicted"/>
<evidence type="ECO:0000313" key="2">
    <source>
        <dbReference type="EMBL" id="KAL3700896.1"/>
    </source>
</evidence>
<dbReference type="AlphaFoldDB" id="A0ABD3IBM4"/>
<organism evidence="2 3">
    <name type="scientific">Riccia sorocarpa</name>
    <dbReference type="NCBI Taxonomy" id="122646"/>
    <lineage>
        <taxon>Eukaryota</taxon>
        <taxon>Viridiplantae</taxon>
        <taxon>Streptophyta</taxon>
        <taxon>Embryophyta</taxon>
        <taxon>Marchantiophyta</taxon>
        <taxon>Marchantiopsida</taxon>
        <taxon>Marchantiidae</taxon>
        <taxon>Marchantiales</taxon>
        <taxon>Ricciaceae</taxon>
        <taxon>Riccia</taxon>
    </lineage>
</organism>
<dbReference type="InterPro" id="IPR036691">
    <property type="entry name" value="Endo/exonu/phosph_ase_sf"/>
</dbReference>
<evidence type="ECO:0000313" key="3">
    <source>
        <dbReference type="Proteomes" id="UP001633002"/>
    </source>
</evidence>